<dbReference type="PRINTS" id="PR00184">
    <property type="entry name" value="NEISSPPORIN"/>
</dbReference>
<dbReference type="GO" id="GO:0006811">
    <property type="term" value="P:monoatomic ion transport"/>
    <property type="evidence" value="ECO:0007669"/>
    <property type="project" value="UniProtKB-KW"/>
</dbReference>
<keyword evidence="5" id="KW-0812">Transmembrane</keyword>
<reference evidence="13 14" key="1">
    <citation type="submission" date="2016-10" db="EMBL/GenBank/DDBJ databases">
        <authorList>
            <person name="de Groot N.N."/>
        </authorList>
    </citation>
    <scope>NUCLEOTIDE SEQUENCE [LARGE SCALE GENOMIC DNA]</scope>
    <source>
        <strain evidence="13 14">LMG 27731</strain>
    </source>
</reference>
<organism evidence="13 14">
    <name type="scientific">Paraburkholderia aspalathi</name>
    <dbReference type="NCBI Taxonomy" id="1324617"/>
    <lineage>
        <taxon>Bacteria</taxon>
        <taxon>Pseudomonadati</taxon>
        <taxon>Pseudomonadota</taxon>
        <taxon>Betaproteobacteria</taxon>
        <taxon>Burkholderiales</taxon>
        <taxon>Burkholderiaceae</taxon>
        <taxon>Paraburkholderia</taxon>
    </lineage>
</organism>
<evidence type="ECO:0000256" key="6">
    <source>
        <dbReference type="ARBA" id="ARBA00022729"/>
    </source>
</evidence>
<dbReference type="OrthoDB" id="8982743at2"/>
<evidence type="ECO:0000256" key="11">
    <source>
        <dbReference type="SAM" id="SignalP"/>
    </source>
</evidence>
<accession>A0A1I7B8J6</accession>
<dbReference type="InterPro" id="IPR023614">
    <property type="entry name" value="Porin_dom_sf"/>
</dbReference>
<evidence type="ECO:0000256" key="9">
    <source>
        <dbReference type="ARBA" id="ARBA00023136"/>
    </source>
</evidence>
<dbReference type="PANTHER" id="PTHR34501:SF9">
    <property type="entry name" value="MAJOR OUTER MEMBRANE PROTEIN P.IA"/>
    <property type="match status" value="1"/>
</dbReference>
<sequence>MGSTPLKNVGLRDLKTIRRLAALIGVAATGLAHAQNSVTLYGVIDVGPTFVSNEGGAHNVKLDDSVYSGNRWGLKGTEDMGGGLKAIFLLENGFNALNGQLRQGGLEFGRSSWVGLQNDYATLTMGRQYDLIEDFTARHAMSNWASGYANHQGDLDRLGGELLNNSVKLLSAEFNGFQAGAMYSFGNVAGSVHKQSAWGAAAQYSRGPFSAGTAYMRLNNPSGGNAIDPYAQMGVFSFLGQTTATRDPATGKVMDTQSALAVDSQSILTLGASYLLSNVTYGIAYSDVWFKGFGKTSTLRAYDGGASWQITPSFSLAAAYVYSTFEAHHYNEGSLGLDYLLSKRTDIYLQGSYLRASAGVDAVQGYSFTPSTTSTQTSVHLGLRHRF</sequence>
<evidence type="ECO:0000259" key="12">
    <source>
        <dbReference type="Pfam" id="PF13609"/>
    </source>
</evidence>
<keyword evidence="6 11" id="KW-0732">Signal</keyword>
<comment type="subcellular location">
    <subcellularLocation>
        <location evidence="1">Cell outer membrane</location>
        <topology evidence="1">Multi-pass membrane protein</topology>
    </subcellularLocation>
</comment>
<name>A0A1I7B8J6_9BURK</name>
<dbReference type="GO" id="GO:0015288">
    <property type="term" value="F:porin activity"/>
    <property type="evidence" value="ECO:0007669"/>
    <property type="project" value="UniProtKB-KW"/>
</dbReference>
<evidence type="ECO:0000313" key="13">
    <source>
        <dbReference type="EMBL" id="SFT83523.1"/>
    </source>
</evidence>
<keyword evidence="10" id="KW-0998">Cell outer membrane</keyword>
<evidence type="ECO:0000256" key="10">
    <source>
        <dbReference type="ARBA" id="ARBA00023237"/>
    </source>
</evidence>
<feature type="signal peptide" evidence="11">
    <location>
        <begin position="1"/>
        <end position="34"/>
    </location>
</feature>
<protein>
    <submittedName>
        <fullName evidence="13">Outer membrane protein OmpU</fullName>
    </submittedName>
</protein>
<feature type="domain" description="Porin" evidence="12">
    <location>
        <begin position="21"/>
        <end position="357"/>
    </location>
</feature>
<dbReference type="CDD" id="cd00342">
    <property type="entry name" value="gram_neg_porins"/>
    <property type="match status" value="1"/>
</dbReference>
<dbReference type="GO" id="GO:0046930">
    <property type="term" value="C:pore complex"/>
    <property type="evidence" value="ECO:0007669"/>
    <property type="project" value="UniProtKB-KW"/>
</dbReference>
<evidence type="ECO:0000256" key="3">
    <source>
        <dbReference type="ARBA" id="ARBA00022448"/>
    </source>
</evidence>
<evidence type="ECO:0000313" key="14">
    <source>
        <dbReference type="Proteomes" id="UP000198844"/>
    </source>
</evidence>
<keyword evidence="3" id="KW-0813">Transport</keyword>
<dbReference type="EMBL" id="FPBH01000004">
    <property type="protein sequence ID" value="SFT83523.1"/>
    <property type="molecule type" value="Genomic_DNA"/>
</dbReference>
<dbReference type="RefSeq" id="WP_093633879.1">
    <property type="nucleotide sequence ID" value="NZ_FPBH01000004.1"/>
</dbReference>
<dbReference type="GO" id="GO:0009279">
    <property type="term" value="C:cell outer membrane"/>
    <property type="evidence" value="ECO:0007669"/>
    <property type="project" value="UniProtKB-SubCell"/>
</dbReference>
<comment type="subunit">
    <text evidence="2">Homotrimer.</text>
</comment>
<evidence type="ECO:0000256" key="4">
    <source>
        <dbReference type="ARBA" id="ARBA00022452"/>
    </source>
</evidence>
<gene>
    <name evidence="13" type="ORF">SAMN05192563_1004279</name>
</gene>
<evidence type="ECO:0000256" key="1">
    <source>
        <dbReference type="ARBA" id="ARBA00004571"/>
    </source>
</evidence>
<keyword evidence="9" id="KW-0472">Membrane</keyword>
<keyword evidence="4" id="KW-1134">Transmembrane beta strand</keyword>
<evidence type="ECO:0000256" key="8">
    <source>
        <dbReference type="ARBA" id="ARBA00023114"/>
    </source>
</evidence>
<feature type="chain" id="PRO_5011561903" evidence="11">
    <location>
        <begin position="35"/>
        <end position="387"/>
    </location>
</feature>
<dbReference type="InterPro" id="IPR002299">
    <property type="entry name" value="Porin_Neis"/>
</dbReference>
<dbReference type="SUPFAM" id="SSF56935">
    <property type="entry name" value="Porins"/>
    <property type="match status" value="1"/>
</dbReference>
<proteinExistence type="predicted"/>
<keyword evidence="7" id="KW-0406">Ion transport</keyword>
<dbReference type="InterPro" id="IPR050298">
    <property type="entry name" value="Gram-neg_bact_OMP"/>
</dbReference>
<dbReference type="Pfam" id="PF13609">
    <property type="entry name" value="Porin_4"/>
    <property type="match status" value="1"/>
</dbReference>
<dbReference type="Gene3D" id="2.40.160.10">
    <property type="entry name" value="Porin"/>
    <property type="match status" value="1"/>
</dbReference>
<evidence type="ECO:0000256" key="2">
    <source>
        <dbReference type="ARBA" id="ARBA00011233"/>
    </source>
</evidence>
<dbReference type="Proteomes" id="UP000198844">
    <property type="component" value="Unassembled WGS sequence"/>
</dbReference>
<evidence type="ECO:0000256" key="5">
    <source>
        <dbReference type="ARBA" id="ARBA00022692"/>
    </source>
</evidence>
<dbReference type="PANTHER" id="PTHR34501">
    <property type="entry name" value="PROTEIN YDDL-RELATED"/>
    <property type="match status" value="1"/>
</dbReference>
<keyword evidence="8" id="KW-0626">Porin</keyword>
<evidence type="ECO:0000256" key="7">
    <source>
        <dbReference type="ARBA" id="ARBA00023065"/>
    </source>
</evidence>
<dbReference type="InterPro" id="IPR033900">
    <property type="entry name" value="Gram_neg_porin_domain"/>
</dbReference>
<dbReference type="AlphaFoldDB" id="A0A1I7B8J6"/>